<dbReference type="EMBL" id="CM042034">
    <property type="protein sequence ID" value="KAI3762755.1"/>
    <property type="molecule type" value="Genomic_DNA"/>
</dbReference>
<sequence length="761" mass="88456">MKIIISPPPSTATNFHRRFYHTTTSPFPPRGIKIANLRCKAFYKHNNKDVLQQSELPFVEKQHAIKKYIDSIKTIFKSMDDGNISPSAYDTAWVALIEDVDEPNGGPQFPSSLQWIVNHQLPDGSWGEPFMFSAFDRLLNTLACVIAPTSWNVHSDKCGKGIKFVNENMNKLEHEKEEHMTPGFELVFPTLIELARKLGIEVPTDSPVLNMIYARRDMKLAKIPKDILQKIPTIMLYSLEGMKDLEWDKLLKLQSENGSFLCSPAATAFAFMQTKDQKCLTYLTNLVDKFKGGVPNAYPVDMYERIWILDRLQRLGIARYFRSEINDCLTYIYRYWDEQGIGFARNCNVPDLDDTAMAFQVLRSNGHQISTDAFQHFYKDGQFVCYPRQSIETVTVMFNLYRASQMLFPGEKILNVAKKISHKFLSEKRITNQLLDRWIITKDLPGEVGYALDVPWYASLPRLEARYYLERYGGEDNVWIAKTLYRMGNICNNKYLEMAKLDYTHCQAIHQLEWRQIQEWYGHLNIEESLNTKVLWSYYEAAASIFEPERCNERVAWAKTTVMLNIINSFFSRPRFTNADIQAFVDKFSDPKYHEKDLKPWHMVLNALHKTLNQISLETLIAHGIDIQPQLHRAWTSWLLNRQKVDAAGGDAELVVQAIYLSNGQWLPEELLSHPQYQRLSFVTNELCHQLFLKENRTIGYHIESKMKELVQLVLCDSPEDIDPDLKQMFLIVAKTFYYRAYFDPESINIHISKVLFENVI</sequence>
<reference evidence="1 2" key="2">
    <citation type="journal article" date="2022" name="Mol. Ecol. Resour.">
        <title>The genomes of chicory, endive, great burdock and yacon provide insights into Asteraceae paleo-polyploidization history and plant inulin production.</title>
        <authorList>
            <person name="Fan W."/>
            <person name="Wang S."/>
            <person name="Wang H."/>
            <person name="Wang A."/>
            <person name="Jiang F."/>
            <person name="Liu H."/>
            <person name="Zhao H."/>
            <person name="Xu D."/>
            <person name="Zhang Y."/>
        </authorList>
    </citation>
    <scope>NUCLEOTIDE SEQUENCE [LARGE SCALE GENOMIC DNA]</scope>
    <source>
        <strain evidence="2">cv. Yunnan</strain>
        <tissue evidence="1">Leaves</tissue>
    </source>
</reference>
<accession>A0ACB9EVV0</accession>
<protein>
    <submittedName>
        <fullName evidence="1">Uncharacterized protein</fullName>
    </submittedName>
</protein>
<comment type="caution">
    <text evidence="1">The sequence shown here is derived from an EMBL/GenBank/DDBJ whole genome shotgun (WGS) entry which is preliminary data.</text>
</comment>
<name>A0ACB9EVV0_9ASTR</name>
<proteinExistence type="predicted"/>
<organism evidence="1 2">
    <name type="scientific">Smallanthus sonchifolius</name>
    <dbReference type="NCBI Taxonomy" id="185202"/>
    <lineage>
        <taxon>Eukaryota</taxon>
        <taxon>Viridiplantae</taxon>
        <taxon>Streptophyta</taxon>
        <taxon>Embryophyta</taxon>
        <taxon>Tracheophyta</taxon>
        <taxon>Spermatophyta</taxon>
        <taxon>Magnoliopsida</taxon>
        <taxon>eudicotyledons</taxon>
        <taxon>Gunneridae</taxon>
        <taxon>Pentapetalae</taxon>
        <taxon>asterids</taxon>
        <taxon>campanulids</taxon>
        <taxon>Asterales</taxon>
        <taxon>Asteraceae</taxon>
        <taxon>Asteroideae</taxon>
        <taxon>Heliantheae alliance</taxon>
        <taxon>Millerieae</taxon>
        <taxon>Smallanthus</taxon>
    </lineage>
</organism>
<reference evidence="2" key="1">
    <citation type="journal article" date="2022" name="Mol. Ecol. Resour.">
        <title>The genomes of chicory, endive, great burdock and yacon provide insights into Asteraceae palaeo-polyploidization history and plant inulin production.</title>
        <authorList>
            <person name="Fan W."/>
            <person name="Wang S."/>
            <person name="Wang H."/>
            <person name="Wang A."/>
            <person name="Jiang F."/>
            <person name="Liu H."/>
            <person name="Zhao H."/>
            <person name="Xu D."/>
            <person name="Zhang Y."/>
        </authorList>
    </citation>
    <scope>NUCLEOTIDE SEQUENCE [LARGE SCALE GENOMIC DNA]</scope>
    <source>
        <strain evidence="2">cv. Yunnan</strain>
    </source>
</reference>
<evidence type="ECO:0000313" key="1">
    <source>
        <dbReference type="EMBL" id="KAI3762755.1"/>
    </source>
</evidence>
<gene>
    <name evidence="1" type="ORF">L1987_53196</name>
</gene>
<keyword evidence="2" id="KW-1185">Reference proteome</keyword>
<evidence type="ECO:0000313" key="2">
    <source>
        <dbReference type="Proteomes" id="UP001056120"/>
    </source>
</evidence>
<dbReference type="Proteomes" id="UP001056120">
    <property type="component" value="Linkage Group LG17"/>
</dbReference>